<accession>A0A1G5S612</accession>
<keyword evidence="2" id="KW-1185">Reference proteome</keyword>
<dbReference type="AlphaFoldDB" id="A0A1G5S612"/>
<name>A0A1G5S612_9FIRM</name>
<protein>
    <submittedName>
        <fullName evidence="1">Prenyltransferase and squalene oxidase repeat-containing protein</fullName>
    </submittedName>
</protein>
<evidence type="ECO:0000313" key="2">
    <source>
        <dbReference type="Proteomes" id="UP000199208"/>
    </source>
</evidence>
<dbReference type="STRING" id="1120920.SAMN03080599_03097"/>
<dbReference type="GO" id="GO:0016740">
    <property type="term" value="F:transferase activity"/>
    <property type="evidence" value="ECO:0007669"/>
    <property type="project" value="UniProtKB-KW"/>
</dbReference>
<proteinExistence type="predicted"/>
<evidence type="ECO:0000313" key="1">
    <source>
        <dbReference type="EMBL" id="SCZ81852.1"/>
    </source>
</evidence>
<sequence>MDEQVLAWLLEDNDPSVRYMTLTTWLGLDSEVEEVRQARSALMSAGPVCALLEQQNEDGSWGEENRFYRDKYHGAVWSLLLLAELGADPRDARVKKACEFVLSVSQEPEEGGFSYDKSAKTGSGLYSGVIPCLTGNMVYALIKLGYLEDPRVQHAIDWVCRFQRTDDGDTAPPKGKPYDRYEMCWGRHSCHMGVAKTFKALAAIPESRRNEAVQRKLAAIEDYFLKHHIYKKSHDLEQVARPGWLRLGFPLMYQTDLLELLGIFADLKHYDPRLEDALKILKEKRSADGLWKLENSFNGKMRVVIEKKGKPSKWLTLKAYRILRAFGGE</sequence>
<dbReference type="InterPro" id="IPR008930">
    <property type="entry name" value="Terpenoid_cyclase/PrenylTrfase"/>
</dbReference>
<organism evidence="1 2">
    <name type="scientific">Acidaminobacter hydrogenoformans DSM 2784</name>
    <dbReference type="NCBI Taxonomy" id="1120920"/>
    <lineage>
        <taxon>Bacteria</taxon>
        <taxon>Bacillati</taxon>
        <taxon>Bacillota</taxon>
        <taxon>Clostridia</taxon>
        <taxon>Peptostreptococcales</taxon>
        <taxon>Acidaminobacteraceae</taxon>
        <taxon>Acidaminobacter</taxon>
    </lineage>
</organism>
<dbReference type="Gene3D" id="1.50.10.20">
    <property type="match status" value="1"/>
</dbReference>
<keyword evidence="1" id="KW-0808">Transferase</keyword>
<dbReference type="RefSeq" id="WP_092593073.1">
    <property type="nucleotide sequence ID" value="NZ_FMWL01000025.1"/>
</dbReference>
<gene>
    <name evidence="1" type="ORF">SAMN03080599_03097</name>
</gene>
<reference evidence="1 2" key="1">
    <citation type="submission" date="2016-10" db="EMBL/GenBank/DDBJ databases">
        <authorList>
            <person name="de Groot N.N."/>
        </authorList>
    </citation>
    <scope>NUCLEOTIDE SEQUENCE [LARGE SCALE GENOMIC DNA]</scope>
    <source>
        <strain evidence="1 2">DSM 2784</strain>
    </source>
</reference>
<dbReference type="SUPFAM" id="SSF48239">
    <property type="entry name" value="Terpenoid cyclases/Protein prenyltransferases"/>
    <property type="match status" value="1"/>
</dbReference>
<dbReference type="OrthoDB" id="370326at2"/>
<dbReference type="Proteomes" id="UP000199208">
    <property type="component" value="Unassembled WGS sequence"/>
</dbReference>
<dbReference type="EMBL" id="FMWL01000025">
    <property type="protein sequence ID" value="SCZ81852.1"/>
    <property type="molecule type" value="Genomic_DNA"/>
</dbReference>